<sequence>MKEPDVLPKDEYSWGRESFELTLHSLKGNVAHSVKKKNEHISVNAYQGRGDDLGKGTLALQDLTLKVFYLPLKIVSVQISKHSRVDSKDDNNDVDVVGDKGGSRFLPDEEVEKIDVNISKEEDDTHSSTPFLDKKKHALTLKSPFVDFSLSDLKTLLLEFMSLGSQSAGDE</sequence>
<dbReference type="EnsemblPlants" id="evm.model.ctgX110.3">
    <property type="protein sequence ID" value="cds.evm.model.ctgX110.3"/>
    <property type="gene ID" value="evm.TU.ctgX110.3"/>
</dbReference>
<organism evidence="1 2">
    <name type="scientific">Cannabis sativa</name>
    <name type="common">Hemp</name>
    <name type="synonym">Marijuana</name>
    <dbReference type="NCBI Taxonomy" id="3483"/>
    <lineage>
        <taxon>Eukaryota</taxon>
        <taxon>Viridiplantae</taxon>
        <taxon>Streptophyta</taxon>
        <taxon>Embryophyta</taxon>
        <taxon>Tracheophyta</taxon>
        <taxon>Spermatophyta</taxon>
        <taxon>Magnoliopsida</taxon>
        <taxon>eudicotyledons</taxon>
        <taxon>Gunneridae</taxon>
        <taxon>Pentapetalae</taxon>
        <taxon>rosids</taxon>
        <taxon>fabids</taxon>
        <taxon>Rosales</taxon>
        <taxon>Cannabaceae</taxon>
        <taxon>Cannabis</taxon>
    </lineage>
</organism>
<keyword evidence="2" id="KW-1185">Reference proteome</keyword>
<dbReference type="Proteomes" id="UP000596661">
    <property type="component" value="Unassembled WGS sequence"/>
</dbReference>
<evidence type="ECO:0000313" key="2">
    <source>
        <dbReference type="Proteomes" id="UP000596661"/>
    </source>
</evidence>
<accession>A0A803QRI1</accession>
<dbReference type="Gramene" id="evm.model.ctgX110.3">
    <property type="protein sequence ID" value="cds.evm.model.ctgX110.3"/>
    <property type="gene ID" value="evm.TU.ctgX110.3"/>
</dbReference>
<name>A0A803QRI1_CANSA</name>
<protein>
    <submittedName>
        <fullName evidence="1">Uncharacterized protein</fullName>
    </submittedName>
</protein>
<dbReference type="AlphaFoldDB" id="A0A803QRI1"/>
<proteinExistence type="predicted"/>
<reference evidence="1" key="1">
    <citation type="submission" date="2021-03" db="UniProtKB">
        <authorList>
            <consortium name="EnsemblPlants"/>
        </authorList>
    </citation>
    <scope>IDENTIFICATION</scope>
</reference>
<evidence type="ECO:0000313" key="1">
    <source>
        <dbReference type="EnsemblPlants" id="cds.evm.model.ctgX110.3"/>
    </source>
</evidence>